<evidence type="ECO:0000256" key="2">
    <source>
        <dbReference type="SAM" id="Phobius"/>
    </source>
</evidence>
<dbReference type="InterPro" id="IPR021424">
    <property type="entry name" value="PorA"/>
</dbReference>
<feature type="transmembrane region" description="Helical" evidence="2">
    <location>
        <begin position="266"/>
        <end position="286"/>
    </location>
</feature>
<accession>A0A2T0UUC3</accession>
<evidence type="ECO:0000313" key="4">
    <source>
        <dbReference type="Proteomes" id="UP000237822"/>
    </source>
</evidence>
<keyword evidence="4" id="KW-1185">Reference proteome</keyword>
<feature type="region of interest" description="Disordered" evidence="1">
    <location>
        <begin position="300"/>
        <end position="327"/>
    </location>
</feature>
<feature type="compositionally biased region" description="Basic and acidic residues" evidence="1">
    <location>
        <begin position="318"/>
        <end position="327"/>
    </location>
</feature>
<evidence type="ECO:0000313" key="3">
    <source>
        <dbReference type="EMBL" id="PRY61532.1"/>
    </source>
</evidence>
<dbReference type="OrthoDB" id="153031at2"/>
<evidence type="ECO:0008006" key="5">
    <source>
        <dbReference type="Google" id="ProtNLM"/>
    </source>
</evidence>
<dbReference type="Proteomes" id="UP000237822">
    <property type="component" value="Unassembled WGS sequence"/>
</dbReference>
<keyword evidence="2" id="KW-0472">Membrane</keyword>
<comment type="caution">
    <text evidence="3">The sequence shown here is derived from an EMBL/GenBank/DDBJ whole genome shotgun (WGS) entry which is preliminary data.</text>
</comment>
<evidence type="ECO:0000256" key="1">
    <source>
        <dbReference type="SAM" id="MobiDB-lite"/>
    </source>
</evidence>
<dbReference type="Pfam" id="PF11271">
    <property type="entry name" value="PorA"/>
    <property type="match status" value="1"/>
</dbReference>
<proteinExistence type="predicted"/>
<name>A0A2T0UUC3_9MICO</name>
<dbReference type="AlphaFoldDB" id="A0A2T0UUC3"/>
<sequence length="327" mass="35587">MRRLIGPLAFGLAGFLLCAAVLLLTWAPGQLKRTPTDIKSETRLSGMGNVLPTGDAAPVKAISYTKADGEKSDSDVVVFDTFTCLIKDPDGTAPDCVDAQDPQRRLVNASTDRFATDRRVATSVNETKYTGNSPAHEGVVNKLPFDVEKKTYPYWDGLLGRAVDLTYEGTERVSGLETYKFRAVSQDEPAEIAKGIQGTYSSDKTIWVDPVTGSFINQREKQVRKTDTGQTVLDLDFGFTDETVAKNVKDAKANGSRLGMLGTLPWILGALGLVSLAVGIVAWMAGRGETVPARRRETYDSTDDIFGDPDDLAADTTTRSRSDLHRR</sequence>
<dbReference type="EMBL" id="PVTI01000005">
    <property type="protein sequence ID" value="PRY61532.1"/>
    <property type="molecule type" value="Genomic_DNA"/>
</dbReference>
<protein>
    <recommendedName>
        <fullName evidence="5">DUF3068 family protein</fullName>
    </recommendedName>
</protein>
<dbReference type="RefSeq" id="WP_106296789.1">
    <property type="nucleotide sequence ID" value="NZ_PVTI01000005.1"/>
</dbReference>
<keyword evidence="2" id="KW-0812">Transmembrane</keyword>
<feature type="compositionally biased region" description="Acidic residues" evidence="1">
    <location>
        <begin position="300"/>
        <end position="313"/>
    </location>
</feature>
<gene>
    <name evidence="3" type="ORF">BCF74_10590</name>
</gene>
<reference evidence="3 4" key="1">
    <citation type="submission" date="2018-03" db="EMBL/GenBank/DDBJ databases">
        <title>Genomic Encyclopedia of Archaeal and Bacterial Type Strains, Phase II (KMG-II): from individual species to whole genera.</title>
        <authorList>
            <person name="Goeker M."/>
        </authorList>
    </citation>
    <scope>NUCLEOTIDE SEQUENCE [LARGE SCALE GENOMIC DNA]</scope>
    <source>
        <strain evidence="3 4">ATCC BAA-1496</strain>
    </source>
</reference>
<organism evidence="3 4">
    <name type="scientific">Knoellia remsis</name>
    <dbReference type="NCBI Taxonomy" id="407159"/>
    <lineage>
        <taxon>Bacteria</taxon>
        <taxon>Bacillati</taxon>
        <taxon>Actinomycetota</taxon>
        <taxon>Actinomycetes</taxon>
        <taxon>Micrococcales</taxon>
        <taxon>Intrasporangiaceae</taxon>
        <taxon>Knoellia</taxon>
    </lineage>
</organism>
<keyword evidence="2" id="KW-1133">Transmembrane helix</keyword>